<dbReference type="WBParaSite" id="PSU_v2.g4764.t1">
    <property type="protein sequence ID" value="PSU_v2.g4764.t1"/>
    <property type="gene ID" value="PSU_v2.g4764"/>
</dbReference>
<proteinExistence type="predicted"/>
<organism evidence="2 3">
    <name type="scientific">Panagrolaimus superbus</name>
    <dbReference type="NCBI Taxonomy" id="310955"/>
    <lineage>
        <taxon>Eukaryota</taxon>
        <taxon>Metazoa</taxon>
        <taxon>Ecdysozoa</taxon>
        <taxon>Nematoda</taxon>
        <taxon>Chromadorea</taxon>
        <taxon>Rhabditida</taxon>
        <taxon>Tylenchina</taxon>
        <taxon>Panagrolaimomorpha</taxon>
        <taxon>Panagrolaimoidea</taxon>
        <taxon>Panagrolaimidae</taxon>
        <taxon>Panagrolaimus</taxon>
    </lineage>
</organism>
<dbReference type="AlphaFoldDB" id="A0A914YXT0"/>
<feature type="compositionally biased region" description="Low complexity" evidence="1">
    <location>
        <begin position="99"/>
        <end position="118"/>
    </location>
</feature>
<name>A0A914YXT0_9BILA</name>
<evidence type="ECO:0000313" key="3">
    <source>
        <dbReference type="WBParaSite" id="PSU_v2.g4764.t1"/>
    </source>
</evidence>
<feature type="compositionally biased region" description="Polar residues" evidence="1">
    <location>
        <begin position="88"/>
        <end position="98"/>
    </location>
</feature>
<sequence length="132" mass="14939">MVIRKARKWLTANAKTLTHPTTENIEIIIYQQQHPTHFHGTFIDPTIQQHHIYYANPAFEGNFNHASMLPSGYEDDIPRDNFQQTAMSQSQLQRLYNGTSSASSSTTTPTPSQYPTNTIRYPTLPSAPPHSP</sequence>
<accession>A0A914YXT0</accession>
<feature type="region of interest" description="Disordered" evidence="1">
    <location>
        <begin position="88"/>
        <end position="132"/>
    </location>
</feature>
<protein>
    <submittedName>
        <fullName evidence="3">Uncharacterized protein</fullName>
    </submittedName>
</protein>
<keyword evidence="2" id="KW-1185">Reference proteome</keyword>
<dbReference type="Proteomes" id="UP000887577">
    <property type="component" value="Unplaced"/>
</dbReference>
<reference evidence="3" key="1">
    <citation type="submission" date="2022-11" db="UniProtKB">
        <authorList>
            <consortium name="WormBaseParasite"/>
        </authorList>
    </citation>
    <scope>IDENTIFICATION</scope>
</reference>
<evidence type="ECO:0000313" key="2">
    <source>
        <dbReference type="Proteomes" id="UP000887577"/>
    </source>
</evidence>
<evidence type="ECO:0000256" key="1">
    <source>
        <dbReference type="SAM" id="MobiDB-lite"/>
    </source>
</evidence>